<dbReference type="AlphaFoldDB" id="A0A1M4Y0J9"/>
<dbReference type="STRING" id="2017.SAMN05444320_102186"/>
<gene>
    <name evidence="2" type="ORF">SAMN05444320_102186</name>
</gene>
<sequence>MTGAPSPAGVIVCPLSARVALQRYSRAMATIQIRDVPEEAYEVIRQRARAAGQSIQSYMREQVIEMARQRTKQEVLAEIEAALAEERPRNVTAESLAAHVAAERR</sequence>
<reference evidence="2 3" key="1">
    <citation type="submission" date="2016-11" db="EMBL/GenBank/DDBJ databases">
        <authorList>
            <person name="Jaros S."/>
            <person name="Januszkiewicz K."/>
            <person name="Wedrychowicz H."/>
        </authorList>
    </citation>
    <scope>NUCLEOTIDE SEQUENCE [LARGE SCALE GENOMIC DNA]</scope>
    <source>
        <strain evidence="2 3">DSM 44523</strain>
    </source>
</reference>
<name>A0A1M4Y0J9_STRHI</name>
<keyword evidence="3" id="KW-1185">Reference proteome</keyword>
<evidence type="ECO:0000259" key="1">
    <source>
        <dbReference type="Pfam" id="PF22513"/>
    </source>
</evidence>
<evidence type="ECO:0000313" key="3">
    <source>
        <dbReference type="Proteomes" id="UP000184501"/>
    </source>
</evidence>
<dbReference type="Pfam" id="PF22513">
    <property type="entry name" value="FitA-like_RHH"/>
    <property type="match status" value="1"/>
</dbReference>
<dbReference type="SUPFAM" id="SSF47598">
    <property type="entry name" value="Ribbon-helix-helix"/>
    <property type="match status" value="1"/>
</dbReference>
<proteinExistence type="predicted"/>
<dbReference type="Proteomes" id="UP000184501">
    <property type="component" value="Unassembled WGS sequence"/>
</dbReference>
<protein>
    <recommendedName>
        <fullName evidence="1">Antitoxin FitA-like ribbon-helix-helix domain-containing protein</fullName>
    </recommendedName>
</protein>
<dbReference type="EMBL" id="FQVN01000002">
    <property type="protein sequence ID" value="SHE99103.1"/>
    <property type="molecule type" value="Genomic_DNA"/>
</dbReference>
<dbReference type="InterPro" id="IPR053853">
    <property type="entry name" value="FitA-like_RHH"/>
</dbReference>
<dbReference type="GO" id="GO:0006355">
    <property type="term" value="P:regulation of DNA-templated transcription"/>
    <property type="evidence" value="ECO:0007669"/>
    <property type="project" value="InterPro"/>
</dbReference>
<dbReference type="InterPro" id="IPR010985">
    <property type="entry name" value="Ribbon_hlx_hlx"/>
</dbReference>
<evidence type="ECO:0000313" key="2">
    <source>
        <dbReference type="EMBL" id="SHE99103.1"/>
    </source>
</evidence>
<accession>A0A1M4Y0J9</accession>
<organism evidence="2 3">
    <name type="scientific">Streptoalloteichus hindustanus</name>
    <dbReference type="NCBI Taxonomy" id="2017"/>
    <lineage>
        <taxon>Bacteria</taxon>
        <taxon>Bacillati</taxon>
        <taxon>Actinomycetota</taxon>
        <taxon>Actinomycetes</taxon>
        <taxon>Pseudonocardiales</taxon>
        <taxon>Pseudonocardiaceae</taxon>
        <taxon>Streptoalloteichus</taxon>
    </lineage>
</organism>
<feature type="domain" description="Antitoxin FitA-like ribbon-helix-helix" evidence="1">
    <location>
        <begin position="29"/>
        <end position="61"/>
    </location>
</feature>